<feature type="domain" description="Barnase-EndoU-ColicinE5/D-RelE like" evidence="2">
    <location>
        <begin position="28"/>
        <end position="64"/>
    </location>
</feature>
<dbReference type="Proteomes" id="UP000823877">
    <property type="component" value="Unassembled WGS sequence"/>
</dbReference>
<dbReference type="InterPro" id="IPR040998">
    <property type="entry name" value="PBECR5"/>
</dbReference>
<evidence type="ECO:0000313" key="4">
    <source>
        <dbReference type="Proteomes" id="UP000823877"/>
    </source>
</evidence>
<protein>
    <recommendedName>
        <fullName evidence="2">Barnase-EndoU-ColicinE5/D-RelE like domain-containing protein</fullName>
    </recommendedName>
</protein>
<gene>
    <name evidence="3" type="ORF">IAA37_07745</name>
</gene>
<sequence>MVTDETSATVPTNSISNTDKNVKFSLKDPVEETKDLIAVHNISESNLLKSLDLGGFPMPSIAVMAAPG</sequence>
<dbReference type="AlphaFoldDB" id="A0A9D2MJS4"/>
<reference evidence="3" key="2">
    <citation type="submission" date="2021-04" db="EMBL/GenBank/DDBJ databases">
        <authorList>
            <person name="Gilroy R."/>
        </authorList>
    </citation>
    <scope>NUCLEOTIDE SEQUENCE</scope>
    <source>
        <strain evidence="3">CHK188-16595</strain>
    </source>
</reference>
<feature type="region of interest" description="Disordered" evidence="1">
    <location>
        <begin position="1"/>
        <end position="20"/>
    </location>
</feature>
<comment type="caution">
    <text evidence="3">The sequence shown here is derived from an EMBL/GenBank/DDBJ whole genome shotgun (WGS) entry which is preliminary data.</text>
</comment>
<proteinExistence type="predicted"/>
<evidence type="ECO:0000313" key="3">
    <source>
        <dbReference type="EMBL" id="HJB75544.1"/>
    </source>
</evidence>
<dbReference type="Pfam" id="PF18814">
    <property type="entry name" value="PBECR5"/>
    <property type="match status" value="1"/>
</dbReference>
<name>A0A9D2MJS4_9FIRM</name>
<feature type="compositionally biased region" description="Polar residues" evidence="1">
    <location>
        <begin position="1"/>
        <end position="19"/>
    </location>
</feature>
<organism evidence="3 4">
    <name type="scientific">Candidatus Eubacterium faecale</name>
    <dbReference type="NCBI Taxonomy" id="2838568"/>
    <lineage>
        <taxon>Bacteria</taxon>
        <taxon>Bacillati</taxon>
        <taxon>Bacillota</taxon>
        <taxon>Clostridia</taxon>
        <taxon>Eubacteriales</taxon>
        <taxon>Eubacteriaceae</taxon>
        <taxon>Eubacterium</taxon>
    </lineage>
</organism>
<evidence type="ECO:0000256" key="1">
    <source>
        <dbReference type="SAM" id="MobiDB-lite"/>
    </source>
</evidence>
<dbReference type="EMBL" id="DWXN01000012">
    <property type="protein sequence ID" value="HJB75544.1"/>
    <property type="molecule type" value="Genomic_DNA"/>
</dbReference>
<reference evidence="3" key="1">
    <citation type="journal article" date="2021" name="PeerJ">
        <title>Extensive microbial diversity within the chicken gut microbiome revealed by metagenomics and culture.</title>
        <authorList>
            <person name="Gilroy R."/>
            <person name="Ravi A."/>
            <person name="Getino M."/>
            <person name="Pursley I."/>
            <person name="Horton D.L."/>
            <person name="Alikhan N.F."/>
            <person name="Baker D."/>
            <person name="Gharbi K."/>
            <person name="Hall N."/>
            <person name="Watson M."/>
            <person name="Adriaenssens E.M."/>
            <person name="Foster-Nyarko E."/>
            <person name="Jarju S."/>
            <person name="Secka A."/>
            <person name="Antonio M."/>
            <person name="Oren A."/>
            <person name="Chaudhuri R.R."/>
            <person name="La Ragione R."/>
            <person name="Hildebrand F."/>
            <person name="Pallen M.J."/>
        </authorList>
    </citation>
    <scope>NUCLEOTIDE SEQUENCE</scope>
    <source>
        <strain evidence="3">CHK188-16595</strain>
    </source>
</reference>
<evidence type="ECO:0000259" key="2">
    <source>
        <dbReference type="Pfam" id="PF18814"/>
    </source>
</evidence>
<accession>A0A9D2MJS4</accession>